<evidence type="ECO:0008006" key="4">
    <source>
        <dbReference type="Google" id="ProtNLM"/>
    </source>
</evidence>
<name>A0ABR6PUR6_9SPHI</name>
<gene>
    <name evidence="2" type="ORF">HDF23_005518</name>
</gene>
<evidence type="ECO:0000313" key="2">
    <source>
        <dbReference type="EMBL" id="MBB6112740.1"/>
    </source>
</evidence>
<feature type="transmembrane region" description="Helical" evidence="1">
    <location>
        <begin position="226"/>
        <end position="249"/>
    </location>
</feature>
<feature type="transmembrane region" description="Helical" evidence="1">
    <location>
        <begin position="26"/>
        <end position="47"/>
    </location>
</feature>
<organism evidence="2 3">
    <name type="scientific">Mucilaginibacter lappiensis</name>
    <dbReference type="NCBI Taxonomy" id="354630"/>
    <lineage>
        <taxon>Bacteria</taxon>
        <taxon>Pseudomonadati</taxon>
        <taxon>Bacteroidota</taxon>
        <taxon>Sphingobacteriia</taxon>
        <taxon>Sphingobacteriales</taxon>
        <taxon>Sphingobacteriaceae</taxon>
        <taxon>Mucilaginibacter</taxon>
    </lineage>
</organism>
<feature type="transmembrane region" description="Helical" evidence="1">
    <location>
        <begin position="53"/>
        <end position="74"/>
    </location>
</feature>
<dbReference type="EMBL" id="JACHCB010000021">
    <property type="protein sequence ID" value="MBB6112740.1"/>
    <property type="molecule type" value="Genomic_DNA"/>
</dbReference>
<keyword evidence="1" id="KW-0472">Membrane</keyword>
<accession>A0ABR6PUR6</accession>
<reference evidence="2 3" key="1">
    <citation type="submission" date="2020-08" db="EMBL/GenBank/DDBJ databases">
        <title>Genomic Encyclopedia of Type Strains, Phase IV (KMG-V): Genome sequencing to study the core and pangenomes of soil and plant-associated prokaryotes.</title>
        <authorList>
            <person name="Whitman W."/>
        </authorList>
    </citation>
    <scope>NUCLEOTIDE SEQUENCE [LARGE SCALE GENOMIC DNA]</scope>
    <source>
        <strain evidence="2 3">ANJLi2</strain>
    </source>
</reference>
<keyword evidence="1" id="KW-1133">Transmembrane helix</keyword>
<keyword evidence="1" id="KW-0812">Transmembrane</keyword>
<evidence type="ECO:0000256" key="1">
    <source>
        <dbReference type="SAM" id="Phobius"/>
    </source>
</evidence>
<sequence length="332" mass="37007">MTSPKSLTKTRWVIDANRVVVYPHRISYLLGILVALVFACIVVAYLTSVHGDTFTTVCFFIFLVAVPLWFLGYGNTYVEFDGSRGTTQRKLFGLIPVKTMYMNDLHGINIVTQNGGYKYKMFSKKDRYGRGVLVSSGYRKNTDANAQAFVDQVVPVIHGYLDKYGSVAGSAPQPITSYKYYNNTGGSYTVKSKKVVVIIFSLIFFAVGIYAWVAHWAEDVSPTQKILVVVICLGLGLIVLQAAFVSIVFDTASQTIIKTGPLGWGNKSIPFSDFAGFQTIRKSTNMVYTGTEVHMYYRLPNSEKNGTILLHTFKSSGEIERFLEETKSVMKI</sequence>
<dbReference type="Proteomes" id="UP000541583">
    <property type="component" value="Unassembled WGS sequence"/>
</dbReference>
<protein>
    <recommendedName>
        <fullName evidence="4">PH domain-containing protein</fullName>
    </recommendedName>
</protein>
<feature type="transmembrane region" description="Helical" evidence="1">
    <location>
        <begin position="195"/>
        <end position="214"/>
    </location>
</feature>
<comment type="caution">
    <text evidence="2">The sequence shown here is derived from an EMBL/GenBank/DDBJ whole genome shotgun (WGS) entry which is preliminary data.</text>
</comment>
<evidence type="ECO:0000313" key="3">
    <source>
        <dbReference type="Proteomes" id="UP000541583"/>
    </source>
</evidence>
<dbReference type="RefSeq" id="WP_076378341.1">
    <property type="nucleotide sequence ID" value="NZ_FTMG01000021.1"/>
</dbReference>
<proteinExistence type="predicted"/>
<keyword evidence="3" id="KW-1185">Reference proteome</keyword>